<dbReference type="AlphaFoldDB" id="A0AAU7VMG8"/>
<sequence length="54" mass="6164">MVVTMLKPIISTPIINKRILTKVRRVFIWADKWPVCAIGITNYNIALLPQDNLA</sequence>
<reference evidence="1" key="1">
    <citation type="journal article" date="2013" name="Extremophiles">
        <title>Proteinivorax tanatarense gen. nov., sp. nov., an anaerobic, haloalkaliphilic, proteolytic bacterium isolated from a decaying algal bloom, and proposal of Proteinivoraceae fam. nov.</title>
        <authorList>
            <person name="Kevbrin V."/>
            <person name="Boltyanskaya Y."/>
            <person name="Zhilina T."/>
            <person name="Kolganova T."/>
            <person name="Lavrentjeva E."/>
            <person name="Kuznetsov B."/>
        </authorList>
    </citation>
    <scope>NUCLEOTIDE SEQUENCE</scope>
    <source>
        <strain evidence="1">Z-910T</strain>
    </source>
</reference>
<protein>
    <submittedName>
        <fullName evidence="1">Uncharacterized protein</fullName>
    </submittedName>
</protein>
<dbReference type="EMBL" id="CP158367">
    <property type="protein sequence ID" value="XBX75265.1"/>
    <property type="molecule type" value="Genomic_DNA"/>
</dbReference>
<name>A0AAU7VMG8_9FIRM</name>
<dbReference type="RefSeq" id="WP_350344010.1">
    <property type="nucleotide sequence ID" value="NZ_CP158367.1"/>
</dbReference>
<reference evidence="1" key="2">
    <citation type="submission" date="2024-06" db="EMBL/GenBank/DDBJ databases">
        <authorList>
            <person name="Petrova K.O."/>
            <person name="Toshchakov S.V."/>
            <person name="Boltjanskaja Y.V."/>
            <person name="Kevbrin V."/>
        </authorList>
    </citation>
    <scope>NUCLEOTIDE SEQUENCE</scope>
    <source>
        <strain evidence="1">Z-910T</strain>
    </source>
</reference>
<proteinExistence type="predicted"/>
<accession>A0AAU7VMG8</accession>
<evidence type="ECO:0000313" key="1">
    <source>
        <dbReference type="EMBL" id="XBX75265.1"/>
    </source>
</evidence>
<gene>
    <name evidence="1" type="ORF">PRVXT_000377</name>
</gene>
<organism evidence="1">
    <name type="scientific">Proteinivorax tanatarense</name>
    <dbReference type="NCBI Taxonomy" id="1260629"/>
    <lineage>
        <taxon>Bacteria</taxon>
        <taxon>Bacillati</taxon>
        <taxon>Bacillota</taxon>
        <taxon>Clostridia</taxon>
        <taxon>Eubacteriales</taxon>
        <taxon>Proteinivoracaceae</taxon>
        <taxon>Proteinivorax</taxon>
    </lineage>
</organism>